<evidence type="ECO:0000313" key="4">
    <source>
        <dbReference type="EMBL" id="OLR93939.1"/>
    </source>
</evidence>
<dbReference type="NCBIfam" id="TIGR01426">
    <property type="entry name" value="MGT"/>
    <property type="match status" value="1"/>
</dbReference>
<dbReference type="AlphaFoldDB" id="A0A1Q9LPL2"/>
<feature type="domain" description="Erythromycin biosynthesis protein CIII-like C-terminal" evidence="3">
    <location>
        <begin position="271"/>
        <end position="375"/>
    </location>
</feature>
<dbReference type="PANTHER" id="PTHR21015:SF22">
    <property type="entry name" value="GLYCOSYLTRANSFERASE"/>
    <property type="match status" value="1"/>
</dbReference>
<organism evidence="4 5">
    <name type="scientific">Actinokineospora bangkokensis</name>
    <dbReference type="NCBI Taxonomy" id="1193682"/>
    <lineage>
        <taxon>Bacteria</taxon>
        <taxon>Bacillati</taxon>
        <taxon>Actinomycetota</taxon>
        <taxon>Actinomycetes</taxon>
        <taxon>Pseudonocardiales</taxon>
        <taxon>Pseudonocardiaceae</taxon>
        <taxon>Actinokineospora</taxon>
    </lineage>
</organism>
<dbReference type="InterPro" id="IPR002213">
    <property type="entry name" value="UDP_glucos_trans"/>
</dbReference>
<dbReference type="InterPro" id="IPR006326">
    <property type="entry name" value="UDPGT_MGT-like"/>
</dbReference>
<keyword evidence="2" id="KW-0808">Transferase</keyword>
<dbReference type="Proteomes" id="UP000186040">
    <property type="component" value="Unassembled WGS sequence"/>
</dbReference>
<evidence type="ECO:0000256" key="1">
    <source>
        <dbReference type="ARBA" id="ARBA00009995"/>
    </source>
</evidence>
<protein>
    <recommendedName>
        <fullName evidence="3">Erythromycin biosynthesis protein CIII-like C-terminal domain-containing protein</fullName>
    </recommendedName>
</protein>
<dbReference type="STRING" id="1193682.BJP25_16265"/>
<reference evidence="4 5" key="1">
    <citation type="submission" date="2016-10" db="EMBL/GenBank/DDBJ databases">
        <title>The Draft Genome Sequence of Actinokineospora bangkokensis 44EHWT reveals the biosynthetic pathway of antifungal compounds Thailandins with unusual extender unit butylmalonyl-CoA.</title>
        <authorList>
            <person name="Greule A."/>
            <person name="Intra B."/>
            <person name="Flemming S."/>
            <person name="Rommel M.G."/>
            <person name="Panbangred W."/>
            <person name="Bechthold A."/>
        </authorList>
    </citation>
    <scope>NUCLEOTIDE SEQUENCE [LARGE SCALE GENOMIC DNA]</scope>
    <source>
        <strain evidence="4 5">44EHW</strain>
    </source>
</reference>
<evidence type="ECO:0000313" key="5">
    <source>
        <dbReference type="Proteomes" id="UP000186040"/>
    </source>
</evidence>
<gene>
    <name evidence="4" type="ORF">BJP25_16265</name>
</gene>
<accession>A0A1Q9LPL2</accession>
<dbReference type="InterPro" id="IPR010610">
    <property type="entry name" value="EryCIII-like_C"/>
</dbReference>
<sequence length="407" mass="41613">MRVAVFSFPGWGHLRPLLPLVRELLDRGHEVSVVVAERFAAAAADTGARVLTYPSRFPAPVPEVRTAEDLAQVVVAYYEEAFAALPAAWAAFADDPPDLVVEDALSTAASGLVADRAGCPVVRAFPGFAGNDEVPLNGSEPEPGSPDLDAEHPAIAAFVRGLPDRLARLGVGEDAVARVRARPPRANLVFVPAAFQPRVECFDGSFAFVGPQPPADPPPTGWSPPADGSPVVLVSLGTSSNDNPGFFLACGEAFAGTGWRVVMTTAGHLDGATAAAMPPEVELHAWLDHHAVLPHAAVVVCQAGAGSLMDAFGHGVPVVVVPQQPDARVMARHVAALGLGRCLEGPVSGADVRDAVLAVAADAGVAAAVAALRSAIGSAGGAARAADVVERVAAATPTDGGSQSAWR</sequence>
<evidence type="ECO:0000259" key="3">
    <source>
        <dbReference type="Pfam" id="PF06722"/>
    </source>
</evidence>
<dbReference type="GO" id="GO:0016758">
    <property type="term" value="F:hexosyltransferase activity"/>
    <property type="evidence" value="ECO:0007669"/>
    <property type="project" value="InterPro"/>
</dbReference>
<dbReference type="SUPFAM" id="SSF53756">
    <property type="entry name" value="UDP-Glycosyltransferase/glycogen phosphorylase"/>
    <property type="match status" value="1"/>
</dbReference>
<evidence type="ECO:0000256" key="2">
    <source>
        <dbReference type="ARBA" id="ARBA00022679"/>
    </source>
</evidence>
<comment type="caution">
    <text evidence="4">The sequence shown here is derived from an EMBL/GenBank/DDBJ whole genome shotgun (WGS) entry which is preliminary data.</text>
</comment>
<name>A0A1Q9LPL2_9PSEU</name>
<dbReference type="GO" id="GO:0008194">
    <property type="term" value="F:UDP-glycosyltransferase activity"/>
    <property type="evidence" value="ECO:0007669"/>
    <property type="project" value="InterPro"/>
</dbReference>
<dbReference type="FunFam" id="3.40.50.2000:FF:000072">
    <property type="entry name" value="Glycosyl transferase"/>
    <property type="match status" value="1"/>
</dbReference>
<comment type="similarity">
    <text evidence="1">Belongs to the UDP-glycosyltransferase family.</text>
</comment>
<keyword evidence="5" id="KW-1185">Reference proteome</keyword>
<proteinExistence type="inferred from homology"/>
<dbReference type="Pfam" id="PF06722">
    <property type="entry name" value="EryCIII-like_C"/>
    <property type="match status" value="1"/>
</dbReference>
<dbReference type="PANTHER" id="PTHR21015">
    <property type="entry name" value="UDP-N-ACETYLGLUCOSAMINE--N-ACETYLMURAMYL-(PENTAPEPTIDE) PYROPHOSPHORYL-UNDECAPRENOL N-ACETYLGLUCOSAMINE TRANSFERASE 1"/>
    <property type="match status" value="1"/>
</dbReference>
<dbReference type="EMBL" id="MKQR01000009">
    <property type="protein sequence ID" value="OLR93939.1"/>
    <property type="molecule type" value="Genomic_DNA"/>
</dbReference>
<dbReference type="CDD" id="cd03784">
    <property type="entry name" value="GT1_Gtf-like"/>
    <property type="match status" value="1"/>
</dbReference>
<dbReference type="Gene3D" id="3.40.50.2000">
    <property type="entry name" value="Glycogen Phosphorylase B"/>
    <property type="match status" value="2"/>
</dbReference>